<organism evidence="1 2">
    <name type="scientific">Chaenocephalus aceratus</name>
    <name type="common">Blackfin icefish</name>
    <name type="synonym">Chaenichthys aceratus</name>
    <dbReference type="NCBI Taxonomy" id="36190"/>
    <lineage>
        <taxon>Eukaryota</taxon>
        <taxon>Metazoa</taxon>
        <taxon>Chordata</taxon>
        <taxon>Craniata</taxon>
        <taxon>Vertebrata</taxon>
        <taxon>Euteleostomi</taxon>
        <taxon>Actinopterygii</taxon>
        <taxon>Neopterygii</taxon>
        <taxon>Teleostei</taxon>
        <taxon>Neoteleostei</taxon>
        <taxon>Acanthomorphata</taxon>
        <taxon>Eupercaria</taxon>
        <taxon>Perciformes</taxon>
        <taxon>Notothenioidei</taxon>
        <taxon>Channichthyidae</taxon>
        <taxon>Chaenocephalus</taxon>
    </lineage>
</organism>
<reference evidence="1" key="1">
    <citation type="submission" date="2022-05" db="EMBL/GenBank/DDBJ databases">
        <title>Chromosome-level genome of Chaenocephalus aceratus.</title>
        <authorList>
            <person name="Park H."/>
        </authorList>
    </citation>
    <scope>NUCLEOTIDE SEQUENCE</scope>
    <source>
        <strain evidence="1">KU_202001</strain>
    </source>
</reference>
<name>A0ACB9WZ11_CHAAC</name>
<gene>
    <name evidence="1" type="ORF">KUCAC02_004043</name>
</gene>
<proteinExistence type="predicted"/>
<sequence>MTSSNLIRTQGFRHFHNVITSGRRQSNFKSALLGHLTGKMSCSKSDKAGPDHTILHSSSTRYIVLDFVGEGCFGKVAKCVNLKTSETTAIKILKDGGDDDNNELRMLKKIKGLDPDKNNLVRFLDDFHYQDKYCYAFEMLDMSIWDLYEQKQETFTLNEIRSVTQQLLVAFEALKGIGIIHTDLKPDNVMLVNHKSQPFRIKLIDFGLALPASEAEVGMEMQPIPFRAPEVTLGLPITEAIDMWSLGCLLAAMYFGIWFFPGASTYDQMRAICQLLGQPKKHLLDAGINTGQYFIKGRGLTPGWELMTPSQYKMVSGVQPECSSWDFDDVTDLTGAVMEEPEEHDYDTSEDKITLSEVMREDKMAFADLLNALFNLDGQTRITPGQALEHSFVTMVHLEDNMYSNPHASEAFEMMDICTMDLSDAMWDPLSDPETDMKATDGDSPPESSRCAANSNTERPTNDTTSQADPCNPEPHNNESAPAPLQAQTPTILYSSSTRYILLDFVGEGCFGKVAKCVNLKTSETAAIKILEDGRDAIKEGRMLQKIKGLDPDKNNLVRYMDNFMFQDKYCLAFEMLDMSIWDLNSQMQEPFSLNEIRSVTQQLLVAFEALKGIGIIHTDLKPDNVMLVNHKSQPFRIKLIDFGLALPASEAEVGMELQPISYRAPEVTLGLPITEAIDMWSLGCLLGSLYFKTNFFPRKSTYDQMRAICQLLGQPKKHLLDAGINTWHYFIKGRGLTPGWEFRTPSQFEMVSGVLPECPSWYFDDVKDLTSAVMEEPEEHDYDTSEDKITLSEVMREDKMAFADLLNALFNLDGQTRITPGQALEHSFVTMVHREDNMYSNPHASEAFEMMDICTMDLSDAMWDPLSDPSENGETDIGVTSNQQSSETTTKRAG</sequence>
<accession>A0ACB9WZ11</accession>
<evidence type="ECO:0000313" key="2">
    <source>
        <dbReference type="Proteomes" id="UP001057452"/>
    </source>
</evidence>
<dbReference type="Proteomes" id="UP001057452">
    <property type="component" value="Chromosome 10"/>
</dbReference>
<protein>
    <submittedName>
        <fullName evidence="1">Uncharacterized protein</fullName>
    </submittedName>
</protein>
<keyword evidence="2" id="KW-1185">Reference proteome</keyword>
<dbReference type="EMBL" id="CM043794">
    <property type="protein sequence ID" value="KAI4818741.1"/>
    <property type="molecule type" value="Genomic_DNA"/>
</dbReference>
<comment type="caution">
    <text evidence="1">The sequence shown here is derived from an EMBL/GenBank/DDBJ whole genome shotgun (WGS) entry which is preliminary data.</text>
</comment>
<evidence type="ECO:0000313" key="1">
    <source>
        <dbReference type="EMBL" id="KAI4818741.1"/>
    </source>
</evidence>